<evidence type="ECO:0000313" key="3">
    <source>
        <dbReference type="EMBL" id="PIR95644.1"/>
    </source>
</evidence>
<evidence type="ECO:0000256" key="1">
    <source>
        <dbReference type="ARBA" id="ARBA00023163"/>
    </source>
</evidence>
<evidence type="ECO:0000313" key="4">
    <source>
        <dbReference type="Proteomes" id="UP000229972"/>
    </source>
</evidence>
<dbReference type="PROSITE" id="PS51913">
    <property type="entry name" value="HTH_HARE"/>
    <property type="match status" value="1"/>
</dbReference>
<dbReference type="GO" id="GO:0006352">
    <property type="term" value="P:DNA-templated transcription initiation"/>
    <property type="evidence" value="ECO:0007669"/>
    <property type="project" value="InterPro"/>
</dbReference>
<proteinExistence type="predicted"/>
<dbReference type="Proteomes" id="UP000229972">
    <property type="component" value="Unassembled WGS sequence"/>
</dbReference>
<dbReference type="InterPro" id="IPR000943">
    <property type="entry name" value="RNA_pol_sigma70"/>
</dbReference>
<dbReference type="AlphaFoldDB" id="A0A2H0V955"/>
<dbReference type="EMBL" id="PFAL01000013">
    <property type="protein sequence ID" value="PIR95644.1"/>
    <property type="molecule type" value="Genomic_DNA"/>
</dbReference>
<feature type="domain" description="HTH HARE-type" evidence="2">
    <location>
        <begin position="280"/>
        <end position="344"/>
    </location>
</feature>
<organism evidence="3 4">
    <name type="scientific">Candidatus Falkowbacteria bacterium CG10_big_fil_rev_8_21_14_0_10_37_18</name>
    <dbReference type="NCBI Taxonomy" id="1974562"/>
    <lineage>
        <taxon>Bacteria</taxon>
        <taxon>Candidatus Falkowiibacteriota</taxon>
    </lineage>
</organism>
<evidence type="ECO:0000259" key="2">
    <source>
        <dbReference type="PROSITE" id="PS51913"/>
    </source>
</evidence>
<dbReference type="Gene3D" id="1.10.10.1250">
    <property type="entry name" value="RNA polymerase, subunit delta, N-terminal domain"/>
    <property type="match status" value="1"/>
</dbReference>
<name>A0A2H0V955_9BACT</name>
<dbReference type="PRINTS" id="PR00046">
    <property type="entry name" value="SIGMA70FCT"/>
</dbReference>
<dbReference type="Gene3D" id="1.10.10.10">
    <property type="entry name" value="Winged helix-like DNA-binding domain superfamily/Winged helix DNA-binding domain"/>
    <property type="match status" value="1"/>
</dbReference>
<dbReference type="InterPro" id="IPR013324">
    <property type="entry name" value="RNA_pol_sigma_r3/r4-like"/>
</dbReference>
<sequence>MDNTLEDIIKERKSEELARLDAITIVESLFVDLLDREKDILTRRFGLKGDKGETLEKIGNLHQLTRERVRQIESASIKKIKKLDKLESSVQTLKDVVHGLLADHGGLMGRNYLLDILTVICLEINSSLDHNHPDYETRRKIYRNHFDFLISKLLDDHLELVEDSENFSSSVKKKNGDVSHLEELASDLLKKLQSTSKTLSTDEILLMLKQLGSYLKNTPKMAADSLADISSIFKSQLFADKAEIINGNKTLYSLIQAIKTLEQNKYGEWGMSHWGEVKPKTVNDKIYLILKHSGEPLHFTDIAKKINEMKFDRKEANAATVHNELILDERYNLVGRGTYGLKEWAK</sequence>
<gene>
    <name evidence="3" type="ORF">COT93_01275</name>
</gene>
<dbReference type="PANTHER" id="PTHR30603">
    <property type="entry name" value="RNA POLYMERASE SIGMA FACTOR RPO"/>
    <property type="match status" value="1"/>
</dbReference>
<dbReference type="InterPro" id="IPR007759">
    <property type="entry name" value="Asxl_HARE-HTH"/>
</dbReference>
<comment type="caution">
    <text evidence="3">The sequence shown here is derived from an EMBL/GenBank/DDBJ whole genome shotgun (WGS) entry which is preliminary data.</text>
</comment>
<dbReference type="GO" id="GO:0003700">
    <property type="term" value="F:DNA-binding transcription factor activity"/>
    <property type="evidence" value="ECO:0007669"/>
    <property type="project" value="InterPro"/>
</dbReference>
<dbReference type="SUPFAM" id="SSF88659">
    <property type="entry name" value="Sigma3 and sigma4 domains of RNA polymerase sigma factors"/>
    <property type="match status" value="1"/>
</dbReference>
<accession>A0A2H0V955</accession>
<dbReference type="InterPro" id="IPR007630">
    <property type="entry name" value="RNA_pol_sigma70_r4"/>
</dbReference>
<keyword evidence="1" id="KW-0804">Transcription</keyword>
<dbReference type="InterPro" id="IPR038087">
    <property type="entry name" value="RNAP_delta_N_dom_sf"/>
</dbReference>
<protein>
    <recommendedName>
        <fullName evidence="2">HTH HARE-type domain-containing protein</fullName>
    </recommendedName>
</protein>
<dbReference type="PANTHER" id="PTHR30603:SF60">
    <property type="entry name" value="RNA POLYMERASE SIGMA FACTOR RPOD"/>
    <property type="match status" value="1"/>
</dbReference>
<dbReference type="InterPro" id="IPR036388">
    <property type="entry name" value="WH-like_DNA-bd_sf"/>
</dbReference>
<dbReference type="Pfam" id="PF04545">
    <property type="entry name" value="Sigma70_r4"/>
    <property type="match status" value="1"/>
</dbReference>
<dbReference type="InterPro" id="IPR050239">
    <property type="entry name" value="Sigma-70_RNA_pol_init_factors"/>
</dbReference>
<reference evidence="4" key="1">
    <citation type="submission" date="2017-09" db="EMBL/GenBank/DDBJ databases">
        <title>Depth-based differentiation of microbial function through sediment-hosted aquifers and enrichment of novel symbionts in the deep terrestrial subsurface.</title>
        <authorList>
            <person name="Probst A.J."/>
            <person name="Ladd B."/>
            <person name="Jarett J.K."/>
            <person name="Geller-Mcgrath D.E."/>
            <person name="Sieber C.M.K."/>
            <person name="Emerson J.B."/>
            <person name="Anantharaman K."/>
            <person name="Thomas B.C."/>
            <person name="Malmstrom R."/>
            <person name="Stieglmeier M."/>
            <person name="Klingl A."/>
            <person name="Woyke T."/>
            <person name="Ryan C.M."/>
            <person name="Banfield J.F."/>
        </authorList>
    </citation>
    <scope>NUCLEOTIDE SEQUENCE [LARGE SCALE GENOMIC DNA]</scope>
</reference>